<evidence type="ECO:0000313" key="2">
    <source>
        <dbReference type="EMBL" id="CAA9535776.1"/>
    </source>
</evidence>
<proteinExistence type="predicted"/>
<organism evidence="2">
    <name type="scientific">uncultured Thermomicrobiales bacterium</name>
    <dbReference type="NCBI Taxonomy" id="1645740"/>
    <lineage>
        <taxon>Bacteria</taxon>
        <taxon>Pseudomonadati</taxon>
        <taxon>Thermomicrobiota</taxon>
        <taxon>Thermomicrobia</taxon>
        <taxon>Thermomicrobiales</taxon>
        <taxon>environmental samples</taxon>
    </lineage>
</organism>
<gene>
    <name evidence="2" type="ORF">AVDCRST_MAG73-1381</name>
</gene>
<sequence length="53" mass="5421">ASLGPICLLRFPPCPRAGCLRPAARRAGRLGAPRPACGEPRARANDGPCAGIL</sequence>
<accession>A0A6J4TYE5</accession>
<reference evidence="2" key="1">
    <citation type="submission" date="2020-02" db="EMBL/GenBank/DDBJ databases">
        <authorList>
            <person name="Meier V. D."/>
        </authorList>
    </citation>
    <scope>NUCLEOTIDE SEQUENCE</scope>
    <source>
        <strain evidence="2">AVDCRST_MAG73</strain>
    </source>
</reference>
<name>A0A6J4TYE5_9BACT</name>
<dbReference type="EMBL" id="CADCWE010000085">
    <property type="protein sequence ID" value="CAA9535776.1"/>
    <property type="molecule type" value="Genomic_DNA"/>
</dbReference>
<feature type="region of interest" description="Disordered" evidence="1">
    <location>
        <begin position="30"/>
        <end position="53"/>
    </location>
</feature>
<evidence type="ECO:0000256" key="1">
    <source>
        <dbReference type="SAM" id="MobiDB-lite"/>
    </source>
</evidence>
<dbReference type="AlphaFoldDB" id="A0A6J4TYE5"/>
<feature type="non-terminal residue" evidence="2">
    <location>
        <position position="1"/>
    </location>
</feature>
<feature type="non-terminal residue" evidence="2">
    <location>
        <position position="53"/>
    </location>
</feature>
<protein>
    <submittedName>
        <fullName evidence="2">Uncharacterized protein</fullName>
    </submittedName>
</protein>